<dbReference type="Proteomes" id="UP000694523">
    <property type="component" value="Unplaced"/>
</dbReference>
<dbReference type="AlphaFoldDB" id="A0A8C6WNR1"/>
<reference evidence="1" key="2">
    <citation type="submission" date="2025-09" db="UniProtKB">
        <authorList>
            <consortium name="Ensembl"/>
        </authorList>
    </citation>
    <scope>IDENTIFICATION</scope>
</reference>
<dbReference type="Ensembl" id="ENSNMLT00000023342.1">
    <property type="protein sequence ID" value="ENSNMLP00000020810.1"/>
    <property type="gene ID" value="ENSNMLG00000013573.1"/>
</dbReference>
<evidence type="ECO:0000313" key="1">
    <source>
        <dbReference type="Ensembl" id="ENSNMLP00000020810.1"/>
    </source>
</evidence>
<keyword evidence="2" id="KW-1185">Reference proteome</keyword>
<organism evidence="1 2">
    <name type="scientific">Neogobius melanostomus</name>
    <name type="common">round goby</name>
    <dbReference type="NCBI Taxonomy" id="47308"/>
    <lineage>
        <taxon>Eukaryota</taxon>
        <taxon>Metazoa</taxon>
        <taxon>Chordata</taxon>
        <taxon>Craniata</taxon>
        <taxon>Vertebrata</taxon>
        <taxon>Euteleostomi</taxon>
        <taxon>Actinopterygii</taxon>
        <taxon>Neopterygii</taxon>
        <taxon>Teleostei</taxon>
        <taxon>Neoteleostei</taxon>
        <taxon>Acanthomorphata</taxon>
        <taxon>Gobiaria</taxon>
        <taxon>Gobiiformes</taxon>
        <taxon>Gobioidei</taxon>
        <taxon>Gobiidae</taxon>
        <taxon>Benthophilinae</taxon>
        <taxon>Neogobiini</taxon>
        <taxon>Neogobius</taxon>
    </lineage>
</organism>
<protein>
    <submittedName>
        <fullName evidence="1">Uncharacterized protein</fullName>
    </submittedName>
</protein>
<reference evidence="1" key="1">
    <citation type="submission" date="2025-08" db="UniProtKB">
        <authorList>
            <consortium name="Ensembl"/>
        </authorList>
    </citation>
    <scope>IDENTIFICATION</scope>
</reference>
<accession>A0A8C6WNR1</accession>
<sequence length="190" mass="20806">MSLPLCFDLPATINVKLLHHPSRGLDINGEISPDENGGFRSIMINVQSDLSIEIYMTGVTVKEGQTSTHYSTLTQVTAGSVTVIIRDKDIDVSIGDVRLVILGHEISGRKFLWPVFRQLPLDDKAEGVLVVNLDYEEETGAASTVKVNGQEVTVSRSSATDYSVPVPITVDCWLLSAQAAFQRPSTHFYN</sequence>
<name>A0A8C6WNR1_9GOBI</name>
<proteinExistence type="predicted"/>
<evidence type="ECO:0000313" key="2">
    <source>
        <dbReference type="Proteomes" id="UP000694523"/>
    </source>
</evidence>